<evidence type="ECO:0000313" key="9">
    <source>
        <dbReference type="EMBL" id="MBF6058058.1"/>
    </source>
</evidence>
<keyword evidence="10" id="KW-1185">Reference proteome</keyword>
<evidence type="ECO:0000313" key="10">
    <source>
        <dbReference type="Proteomes" id="UP001193680"/>
    </source>
</evidence>
<comment type="caution">
    <text evidence="9">The sequence shown here is derived from an EMBL/GenBank/DDBJ whole genome shotgun (WGS) entry which is preliminary data.</text>
</comment>
<dbReference type="EMBL" id="JACBGI020000010">
    <property type="protein sequence ID" value="MBF6058058.1"/>
    <property type="molecule type" value="Genomic_DNA"/>
</dbReference>
<dbReference type="InterPro" id="IPR003400">
    <property type="entry name" value="ExbD"/>
</dbReference>
<evidence type="ECO:0000256" key="3">
    <source>
        <dbReference type="ARBA" id="ARBA00022475"/>
    </source>
</evidence>
<dbReference type="Gene3D" id="3.30.420.270">
    <property type="match status" value="1"/>
</dbReference>
<keyword evidence="6 8" id="KW-0472">Membrane</keyword>
<sequence>MQPKYSLTRNVQRTKRDLEENLIPLINIVFLLLIFFITAGQISQISNNDIDPPYLQQADQLTSKPIYIEVQKDDRLLINGKWISSVELKNHLELFSESEKRQLILKVDKATKAQKLYGLLSSLKNGGVGKILLVTQTQEKADE</sequence>
<comment type="subcellular location">
    <subcellularLocation>
        <location evidence="1">Cell membrane</location>
        <topology evidence="1">Single-pass membrane protein</topology>
    </subcellularLocation>
    <subcellularLocation>
        <location evidence="7">Cell membrane</location>
        <topology evidence="7">Single-pass type II membrane protein</topology>
    </subcellularLocation>
</comment>
<keyword evidence="7" id="KW-0653">Protein transport</keyword>
<gene>
    <name evidence="9" type="ORF">H8792_006850</name>
</gene>
<evidence type="ECO:0000256" key="5">
    <source>
        <dbReference type="ARBA" id="ARBA00022989"/>
    </source>
</evidence>
<dbReference type="Proteomes" id="UP001193680">
    <property type="component" value="Unassembled WGS sequence"/>
</dbReference>
<evidence type="ECO:0000256" key="6">
    <source>
        <dbReference type="ARBA" id="ARBA00023136"/>
    </source>
</evidence>
<keyword evidence="3" id="KW-1003">Cell membrane</keyword>
<dbReference type="PANTHER" id="PTHR30558">
    <property type="entry name" value="EXBD MEMBRANE COMPONENT OF PMF-DRIVEN MACROMOLECULE IMPORT SYSTEM"/>
    <property type="match status" value="1"/>
</dbReference>
<dbReference type="PANTHER" id="PTHR30558:SF3">
    <property type="entry name" value="BIOPOLYMER TRANSPORT PROTEIN EXBD-RELATED"/>
    <property type="match status" value="1"/>
</dbReference>
<evidence type="ECO:0000256" key="2">
    <source>
        <dbReference type="ARBA" id="ARBA00005811"/>
    </source>
</evidence>
<dbReference type="RefSeq" id="WP_185978198.1">
    <property type="nucleotide sequence ID" value="NZ_JACBGI020000010.1"/>
</dbReference>
<evidence type="ECO:0000256" key="1">
    <source>
        <dbReference type="ARBA" id="ARBA00004162"/>
    </source>
</evidence>
<reference evidence="9 10" key="1">
    <citation type="submission" date="2020-11" db="EMBL/GenBank/DDBJ databases">
        <title>Sulfur oxidizing isolate from Hospital Hole Sinkhole.</title>
        <authorList>
            <person name="Scott K.M."/>
        </authorList>
    </citation>
    <scope>NUCLEOTIDE SEQUENCE [LARGE SCALE GENOMIC DNA]</scope>
    <source>
        <strain evidence="9 10">HH1</strain>
    </source>
</reference>
<protein>
    <submittedName>
        <fullName evidence="9">Biopolymer transporter ExbD</fullName>
    </submittedName>
</protein>
<accession>A0ABS0BY81</accession>
<evidence type="ECO:0000256" key="4">
    <source>
        <dbReference type="ARBA" id="ARBA00022692"/>
    </source>
</evidence>
<name>A0ABS0BY81_9GAMM</name>
<dbReference type="Pfam" id="PF02472">
    <property type="entry name" value="ExbD"/>
    <property type="match status" value="1"/>
</dbReference>
<keyword evidence="5 8" id="KW-1133">Transmembrane helix</keyword>
<keyword evidence="7" id="KW-0813">Transport</keyword>
<feature type="transmembrane region" description="Helical" evidence="8">
    <location>
        <begin position="21"/>
        <end position="42"/>
    </location>
</feature>
<keyword evidence="4 7" id="KW-0812">Transmembrane</keyword>
<evidence type="ECO:0000256" key="8">
    <source>
        <dbReference type="SAM" id="Phobius"/>
    </source>
</evidence>
<proteinExistence type="inferred from homology"/>
<comment type="similarity">
    <text evidence="2 7">Belongs to the ExbD/TolR family.</text>
</comment>
<evidence type="ECO:0000256" key="7">
    <source>
        <dbReference type="RuleBase" id="RU003879"/>
    </source>
</evidence>
<organism evidence="9 10">
    <name type="scientific">Thiomicrorhabdus heinhorstiae</name>
    <dbReference type="NCBI Taxonomy" id="2748010"/>
    <lineage>
        <taxon>Bacteria</taxon>
        <taxon>Pseudomonadati</taxon>
        <taxon>Pseudomonadota</taxon>
        <taxon>Gammaproteobacteria</taxon>
        <taxon>Thiotrichales</taxon>
        <taxon>Piscirickettsiaceae</taxon>
        <taxon>Thiomicrorhabdus</taxon>
    </lineage>
</organism>